<dbReference type="Proteomes" id="UP000001937">
    <property type="component" value="Chromosome"/>
</dbReference>
<proteinExistence type="predicted"/>
<dbReference type="PANTHER" id="PTHR43245">
    <property type="entry name" value="BIFUNCTIONAL POLYMYXIN RESISTANCE PROTEIN ARNA"/>
    <property type="match status" value="1"/>
</dbReference>
<name>Q2JBD3_FRACC</name>
<dbReference type="KEGG" id="fra:Francci3_2035"/>
<dbReference type="PANTHER" id="PTHR43245:SF13">
    <property type="entry name" value="UDP-D-APIOSE_UDP-D-XYLOSE SYNTHASE 2"/>
    <property type="match status" value="1"/>
</dbReference>
<dbReference type="Gene3D" id="3.40.50.720">
    <property type="entry name" value="NAD(P)-binding Rossmann-like Domain"/>
    <property type="match status" value="1"/>
</dbReference>
<accession>Q2JBD3</accession>
<reference evidence="2 3" key="1">
    <citation type="journal article" date="2007" name="Genome Res.">
        <title>Genome characteristics of facultatively symbiotic Frankia sp. strains reflect host range and host plant biogeography.</title>
        <authorList>
            <person name="Normand P."/>
            <person name="Lapierre P."/>
            <person name="Tisa L.S."/>
            <person name="Gogarten J.P."/>
            <person name="Alloisio N."/>
            <person name="Bagnarol E."/>
            <person name="Bassi C.A."/>
            <person name="Berry A.M."/>
            <person name="Bickhart D.M."/>
            <person name="Choisne N."/>
            <person name="Couloux A."/>
            <person name="Cournoyer B."/>
            <person name="Cruveiller S."/>
            <person name="Daubin V."/>
            <person name="Demange N."/>
            <person name="Francino M.P."/>
            <person name="Goltsman E."/>
            <person name="Huang Y."/>
            <person name="Kopp O.R."/>
            <person name="Labarre L."/>
            <person name="Lapidus A."/>
            <person name="Lavire C."/>
            <person name="Marechal J."/>
            <person name="Martinez M."/>
            <person name="Mastronunzio J.E."/>
            <person name="Mullin B.C."/>
            <person name="Niemann J."/>
            <person name="Pujic P."/>
            <person name="Rawnsley T."/>
            <person name="Rouy Z."/>
            <person name="Schenowitz C."/>
            <person name="Sellstedt A."/>
            <person name="Tavares F."/>
            <person name="Tomkins J.P."/>
            <person name="Vallenet D."/>
            <person name="Valverde C."/>
            <person name="Wall L.G."/>
            <person name="Wang Y."/>
            <person name="Medigue C."/>
            <person name="Benson D.R."/>
        </authorList>
    </citation>
    <scope>NUCLEOTIDE SEQUENCE [LARGE SCALE GENOMIC DNA]</scope>
    <source>
        <strain evidence="3">DSM 45818 / CECT 9043 / CcI3</strain>
    </source>
</reference>
<sequence length="352" mass="38454">MRLLILGGTWFVGRVLAEDAVGRGWAVTTFNRGRSGPDVAGVHPLRGDRTDVQDLERLAAAGPWDAVVDVGGAEPRSVGLAAQVLGAQAGRYVFVSTVSVYRDWPASPVDESSPLHPGNPDLVVEDPRWDAVRYGPHKAGCEAAVRRSVSPDRLLMVRPGVVLGPYEYVGRLPWWLRRMARGGRVLAPAPADRPIQPVDVRDLASFLLDLIGRSASGIFNVAAPTGHATYGRMLDACAAATRDVRGADEIEVVWAEPDWLVEQGVRQWTEIPLWRVQPGTWRLDATRAAAAGLRCRPIEKTVLATWAWLAAGGAPVRHERQDEHGFDPDRERRLVDLWECRSQAASGEKGLV</sequence>
<dbReference type="Pfam" id="PF01370">
    <property type="entry name" value="Epimerase"/>
    <property type="match status" value="1"/>
</dbReference>
<dbReference type="OrthoDB" id="7941246at2"/>
<dbReference type="STRING" id="106370.Francci3_2035"/>
<evidence type="ECO:0000259" key="1">
    <source>
        <dbReference type="Pfam" id="PF01370"/>
    </source>
</evidence>
<dbReference type="eggNOG" id="COG0451">
    <property type="taxonomic scope" value="Bacteria"/>
</dbReference>
<keyword evidence="3" id="KW-1185">Reference proteome</keyword>
<gene>
    <name evidence="2" type="ordered locus">Francci3_2035</name>
</gene>
<organism evidence="2 3">
    <name type="scientific">Frankia casuarinae (strain DSM 45818 / CECT 9043 / HFP020203 / CcI3)</name>
    <dbReference type="NCBI Taxonomy" id="106370"/>
    <lineage>
        <taxon>Bacteria</taxon>
        <taxon>Bacillati</taxon>
        <taxon>Actinomycetota</taxon>
        <taxon>Actinomycetes</taxon>
        <taxon>Frankiales</taxon>
        <taxon>Frankiaceae</taxon>
        <taxon>Frankia</taxon>
    </lineage>
</organism>
<dbReference type="InterPro" id="IPR001509">
    <property type="entry name" value="Epimerase_deHydtase"/>
</dbReference>
<evidence type="ECO:0000313" key="2">
    <source>
        <dbReference type="EMBL" id="ABD11409.1"/>
    </source>
</evidence>
<dbReference type="HOGENOM" id="CLU_061176_0_1_11"/>
<dbReference type="InterPro" id="IPR036291">
    <property type="entry name" value="NAD(P)-bd_dom_sf"/>
</dbReference>
<dbReference type="AlphaFoldDB" id="Q2JBD3"/>
<protein>
    <submittedName>
        <fullName evidence="2">NAD-dependent epimerase/dehydratase</fullName>
    </submittedName>
</protein>
<dbReference type="PhylomeDB" id="Q2JBD3"/>
<feature type="domain" description="NAD-dependent epimerase/dehydratase" evidence="1">
    <location>
        <begin position="4"/>
        <end position="222"/>
    </location>
</feature>
<dbReference type="RefSeq" id="WP_011436466.1">
    <property type="nucleotide sequence ID" value="NC_007777.1"/>
</dbReference>
<evidence type="ECO:0000313" key="3">
    <source>
        <dbReference type="Proteomes" id="UP000001937"/>
    </source>
</evidence>
<dbReference type="SUPFAM" id="SSF51735">
    <property type="entry name" value="NAD(P)-binding Rossmann-fold domains"/>
    <property type="match status" value="1"/>
</dbReference>
<dbReference type="InterPro" id="IPR050177">
    <property type="entry name" value="Lipid_A_modif_metabolic_enz"/>
</dbReference>
<dbReference type="EMBL" id="CP000249">
    <property type="protein sequence ID" value="ABD11409.1"/>
    <property type="molecule type" value="Genomic_DNA"/>
</dbReference>